<dbReference type="Gene3D" id="1.20.120.1080">
    <property type="match status" value="1"/>
</dbReference>
<evidence type="ECO:0000256" key="6">
    <source>
        <dbReference type="ARBA" id="ARBA00022840"/>
    </source>
</evidence>
<dbReference type="CDD" id="cd17917">
    <property type="entry name" value="DEXHc_RHA-like"/>
    <property type="match status" value="1"/>
</dbReference>
<evidence type="ECO:0000256" key="5">
    <source>
        <dbReference type="ARBA" id="ARBA00022806"/>
    </source>
</evidence>
<dbReference type="Pfam" id="PF04408">
    <property type="entry name" value="WHD_HA2"/>
    <property type="match status" value="1"/>
</dbReference>
<evidence type="ECO:0000256" key="1">
    <source>
        <dbReference type="ARBA" id="ARBA00012552"/>
    </source>
</evidence>
<dbReference type="Pfam" id="PF21010">
    <property type="entry name" value="HA2_C"/>
    <property type="match status" value="1"/>
</dbReference>
<name>G0TUC5_TRYVY</name>
<dbReference type="Pfam" id="PF00270">
    <property type="entry name" value="DEAD"/>
    <property type="match status" value="1"/>
</dbReference>
<evidence type="ECO:0000256" key="3">
    <source>
        <dbReference type="ARBA" id="ARBA00022741"/>
    </source>
</evidence>
<dbReference type="GO" id="GO:0003723">
    <property type="term" value="F:RNA binding"/>
    <property type="evidence" value="ECO:0007669"/>
    <property type="project" value="TreeGrafter"/>
</dbReference>
<dbReference type="InterPro" id="IPR014001">
    <property type="entry name" value="Helicase_ATP-bd"/>
</dbReference>
<evidence type="ECO:0000256" key="2">
    <source>
        <dbReference type="ARBA" id="ARBA00022664"/>
    </source>
</evidence>
<dbReference type="GO" id="GO:0003724">
    <property type="term" value="F:RNA helicase activity"/>
    <property type="evidence" value="ECO:0007669"/>
    <property type="project" value="UniProtKB-EC"/>
</dbReference>
<keyword evidence="7" id="KW-0508">mRNA splicing</keyword>
<dbReference type="InterPro" id="IPR002464">
    <property type="entry name" value="DNA/RNA_helicase_DEAH_CS"/>
</dbReference>
<dbReference type="PROSITE" id="PS51194">
    <property type="entry name" value="HELICASE_CTER"/>
    <property type="match status" value="1"/>
</dbReference>
<comment type="catalytic activity">
    <reaction evidence="8">
        <text>ATP + H2O = ADP + phosphate + H(+)</text>
        <dbReference type="Rhea" id="RHEA:13065"/>
        <dbReference type="ChEBI" id="CHEBI:15377"/>
        <dbReference type="ChEBI" id="CHEBI:15378"/>
        <dbReference type="ChEBI" id="CHEBI:30616"/>
        <dbReference type="ChEBI" id="CHEBI:43474"/>
        <dbReference type="ChEBI" id="CHEBI:456216"/>
        <dbReference type="EC" id="3.6.4.13"/>
    </reaction>
</comment>
<dbReference type="EMBL" id="HE573020">
    <property type="protein sequence ID" value="CCC47559.1"/>
    <property type="molecule type" value="Genomic_DNA"/>
</dbReference>
<reference evidence="11" key="1">
    <citation type="journal article" date="2012" name="Proc. Natl. Acad. Sci. U.S.A.">
        <title>Antigenic diversity is generated by distinct evolutionary mechanisms in African trypanosome species.</title>
        <authorList>
            <person name="Jackson A.P."/>
            <person name="Berry A."/>
            <person name="Aslett M."/>
            <person name="Allison H.C."/>
            <person name="Burton P."/>
            <person name="Vavrova-Anderson J."/>
            <person name="Brown R."/>
            <person name="Browne H."/>
            <person name="Corton N."/>
            <person name="Hauser H."/>
            <person name="Gamble J."/>
            <person name="Gilderthorp R."/>
            <person name="Marcello L."/>
            <person name="McQuillan J."/>
            <person name="Otto T.D."/>
            <person name="Quail M.A."/>
            <person name="Sanders M.J."/>
            <person name="van Tonder A."/>
            <person name="Ginger M.L."/>
            <person name="Field M.C."/>
            <person name="Barry J.D."/>
            <person name="Hertz-Fowler C."/>
            <person name="Berriman M."/>
        </authorList>
    </citation>
    <scope>NUCLEOTIDE SEQUENCE</scope>
    <source>
        <strain evidence="11">Y486</strain>
    </source>
</reference>
<keyword evidence="2" id="KW-0507">mRNA processing</keyword>
<dbReference type="SUPFAM" id="SSF52540">
    <property type="entry name" value="P-loop containing nucleoside triphosphate hydrolases"/>
    <property type="match status" value="2"/>
</dbReference>
<dbReference type="PROSITE" id="PS51192">
    <property type="entry name" value="HELICASE_ATP_BIND_1"/>
    <property type="match status" value="1"/>
</dbReference>
<evidence type="ECO:0000256" key="4">
    <source>
        <dbReference type="ARBA" id="ARBA00022801"/>
    </source>
</evidence>
<dbReference type="SMART" id="SM00847">
    <property type="entry name" value="HA2"/>
    <property type="match status" value="1"/>
</dbReference>
<evidence type="ECO:0000313" key="11">
    <source>
        <dbReference type="EMBL" id="CCC47559.1"/>
    </source>
</evidence>
<dbReference type="Pfam" id="PF07717">
    <property type="entry name" value="OB_NTP_bind"/>
    <property type="match status" value="1"/>
</dbReference>
<dbReference type="InterPro" id="IPR048333">
    <property type="entry name" value="HA2_WH"/>
</dbReference>
<keyword evidence="4" id="KW-0378">Hydrolase</keyword>
<dbReference type="EC" id="3.6.4.13" evidence="1"/>
<dbReference type="InterPro" id="IPR011709">
    <property type="entry name" value="DEAD-box_helicase_OB_fold"/>
</dbReference>
<dbReference type="PANTHER" id="PTHR18934">
    <property type="entry name" value="ATP-DEPENDENT RNA HELICASE"/>
    <property type="match status" value="1"/>
</dbReference>
<dbReference type="InterPro" id="IPR011545">
    <property type="entry name" value="DEAD/DEAH_box_helicase_dom"/>
</dbReference>
<dbReference type="GO" id="GO:0008380">
    <property type="term" value="P:RNA splicing"/>
    <property type="evidence" value="ECO:0007669"/>
    <property type="project" value="UniProtKB-KW"/>
</dbReference>
<dbReference type="PROSITE" id="PS00690">
    <property type="entry name" value="DEAH_ATP_HELICASE"/>
    <property type="match status" value="1"/>
</dbReference>
<sequence length="744" mass="83928">MLDTKLDDARSNHDQRLVKARVEPKAAESLNPFTNLPYTPQYYELLLQRRALPVYGHASRLVEQVRDNPVILLVGETGSGKTTQVPQFIAGMCMPGIVACTQPRRIAAISIASRVAAEMDVKLGDEVGYHVRFKSMLCEKTKVLYMTDGMLLREVLSDGNLSRFAAVVVDEAHERTVDTDILLGVLRLLIRRRPNFRLIVMSATLEMEKFKSYFSHPPLIYVSGRMHEVAVHYARGPVENYVEACVNCVCEIHAREPAGDILCFLTGESEIERAVHKTRMRLLEAPEVNEETRDASQKPKYVRVLPLYGSLSVEDQNRVFATLPGNVRKIIFATKEAETSLTIDGIVYTKGLWIPGDPLESTCRHTSLTIDGIVYVVDCGYHKQSLYNAEARVDYLLPSLISKASAEQRKGRAGRTRPGKCFRMFTMQEFASFPPQTHPEVMRTSMINTVLLLLQLKVENPYQFAFIDPPSQESIMDAYLQLSHFGAVDDDLRLTDVGRLMAEFPVDARIARMLLRSEEHRCGADAVVIASMLETRSVFIRPAMQGSGADQAHLVFHHPDGDHLSLFNVFHAFCRSGESPGFCFEHFISYQAIAQAVNVYRQLSNLMRRKGIPLQSTYSEASGTYDFTVLRRAVLEGYFMQVAYKPPGAEKYKTVRDSQWVALHRHSRLARGLQPQWILYDRLEMQGKDGTFIRMASKIEPEWLLQVSDFFTDTSEFADGEICLILQDLNAKNGTTQAPLSPNV</sequence>
<proteinExistence type="predicted"/>
<dbReference type="InterPro" id="IPR027417">
    <property type="entry name" value="P-loop_NTPase"/>
</dbReference>
<gene>
    <name evidence="11" type="ORF">TVY486_0402250</name>
</gene>
<keyword evidence="5 11" id="KW-0347">Helicase</keyword>
<accession>G0TUC5</accession>
<dbReference type="Gene3D" id="3.40.50.300">
    <property type="entry name" value="P-loop containing nucleotide triphosphate hydrolases"/>
    <property type="match status" value="3"/>
</dbReference>
<evidence type="ECO:0000259" key="9">
    <source>
        <dbReference type="PROSITE" id="PS51192"/>
    </source>
</evidence>
<dbReference type="AlphaFoldDB" id="G0TUC5"/>
<protein>
    <recommendedName>
        <fullName evidence="1">RNA helicase</fullName>
        <ecNumber evidence="1">3.6.4.13</ecNumber>
    </recommendedName>
</protein>
<organism evidence="11">
    <name type="scientific">Trypanosoma vivax (strain Y486)</name>
    <dbReference type="NCBI Taxonomy" id="1055687"/>
    <lineage>
        <taxon>Eukaryota</taxon>
        <taxon>Discoba</taxon>
        <taxon>Euglenozoa</taxon>
        <taxon>Kinetoplastea</taxon>
        <taxon>Metakinetoplastina</taxon>
        <taxon>Trypanosomatida</taxon>
        <taxon>Trypanosomatidae</taxon>
        <taxon>Trypanosoma</taxon>
        <taxon>Duttonella</taxon>
    </lineage>
</organism>
<feature type="domain" description="Helicase C-terminal" evidence="10">
    <location>
        <begin position="237"/>
        <end position="457"/>
    </location>
</feature>
<dbReference type="CDD" id="cd18791">
    <property type="entry name" value="SF2_C_RHA"/>
    <property type="match status" value="1"/>
</dbReference>
<dbReference type="InterPro" id="IPR007502">
    <property type="entry name" value="Helicase-assoc_dom"/>
</dbReference>
<dbReference type="SMART" id="SM00487">
    <property type="entry name" value="DEXDc"/>
    <property type="match status" value="1"/>
</dbReference>
<feature type="domain" description="Helicase ATP-binding" evidence="9">
    <location>
        <begin position="62"/>
        <end position="223"/>
    </location>
</feature>
<dbReference type="GO" id="GO:0005524">
    <property type="term" value="F:ATP binding"/>
    <property type="evidence" value="ECO:0007669"/>
    <property type="project" value="UniProtKB-KW"/>
</dbReference>
<dbReference type="PANTHER" id="PTHR18934:SF109">
    <property type="entry name" value="ATP-DEPENDENT RNA HELICASE DHX15 HOMOLOG"/>
    <property type="match status" value="1"/>
</dbReference>
<dbReference type="GO" id="GO:0006397">
    <property type="term" value="P:mRNA processing"/>
    <property type="evidence" value="ECO:0007669"/>
    <property type="project" value="UniProtKB-KW"/>
</dbReference>
<evidence type="ECO:0000256" key="8">
    <source>
        <dbReference type="ARBA" id="ARBA00047984"/>
    </source>
</evidence>
<evidence type="ECO:0000259" key="10">
    <source>
        <dbReference type="PROSITE" id="PS51194"/>
    </source>
</evidence>
<dbReference type="SMART" id="SM00490">
    <property type="entry name" value="HELICc"/>
    <property type="match status" value="1"/>
</dbReference>
<dbReference type="GO" id="GO:0016787">
    <property type="term" value="F:hydrolase activity"/>
    <property type="evidence" value="ECO:0007669"/>
    <property type="project" value="UniProtKB-KW"/>
</dbReference>
<keyword evidence="6" id="KW-0067">ATP-binding</keyword>
<evidence type="ECO:0000256" key="7">
    <source>
        <dbReference type="ARBA" id="ARBA00023187"/>
    </source>
</evidence>
<keyword evidence="3" id="KW-0547">Nucleotide-binding</keyword>
<dbReference type="InterPro" id="IPR001650">
    <property type="entry name" value="Helicase_C-like"/>
</dbReference>